<organism evidence="1 2">
    <name type="scientific">Gloeocapsopsis crepidinum LEGE 06123</name>
    <dbReference type="NCBI Taxonomy" id="588587"/>
    <lineage>
        <taxon>Bacteria</taxon>
        <taxon>Bacillati</taxon>
        <taxon>Cyanobacteriota</taxon>
        <taxon>Cyanophyceae</taxon>
        <taxon>Oscillatoriophycideae</taxon>
        <taxon>Chroococcales</taxon>
        <taxon>Chroococcaceae</taxon>
        <taxon>Gloeocapsopsis</taxon>
    </lineage>
</organism>
<protein>
    <submittedName>
        <fullName evidence="1">Carboxypeptidase regulatory-like domain-containing protein</fullName>
    </submittedName>
</protein>
<keyword evidence="2" id="KW-1185">Reference proteome</keyword>
<dbReference type="SUPFAM" id="SSF49478">
    <property type="entry name" value="Cna protein B-type domain"/>
    <property type="match status" value="1"/>
</dbReference>
<evidence type="ECO:0000313" key="2">
    <source>
        <dbReference type="Proteomes" id="UP000651156"/>
    </source>
</evidence>
<comment type="caution">
    <text evidence="1">The sequence shown here is derived from an EMBL/GenBank/DDBJ whole genome shotgun (WGS) entry which is preliminary data.</text>
</comment>
<reference evidence="1 2" key="1">
    <citation type="submission" date="2020-10" db="EMBL/GenBank/DDBJ databases">
        <authorList>
            <person name="Castelo-Branco R."/>
            <person name="Eusebio N."/>
            <person name="Adriana R."/>
            <person name="Vieira A."/>
            <person name="Brugerolle De Fraissinette N."/>
            <person name="Rezende De Castro R."/>
            <person name="Schneider M.P."/>
            <person name="Vasconcelos V."/>
            <person name="Leao P.N."/>
        </authorList>
    </citation>
    <scope>NUCLEOTIDE SEQUENCE [LARGE SCALE GENOMIC DNA]</scope>
    <source>
        <strain evidence="1 2">LEGE 06123</strain>
    </source>
</reference>
<dbReference type="Proteomes" id="UP000651156">
    <property type="component" value="Unassembled WGS sequence"/>
</dbReference>
<sequence length="140" mass="15993">MFKFKKLLRSKQLRLVLGIVIAVTVFALLTLQPSLAFRARPQGDSLLYGKLADTRRIHDGHGVVANAKVTINSIPPQTTRTDNQGQFWFKGLRDVHYVLKIELPYDRSNVYSLSTNVHGQTGEFLDISNDERHNLHEMDY</sequence>
<dbReference type="EMBL" id="JADEWN010000013">
    <property type="protein sequence ID" value="MBE9190248.1"/>
    <property type="molecule type" value="Genomic_DNA"/>
</dbReference>
<name>A0ABR9UPN8_9CHRO</name>
<gene>
    <name evidence="1" type="ORF">IQ230_07710</name>
</gene>
<dbReference type="RefSeq" id="WP_193931441.1">
    <property type="nucleotide sequence ID" value="NZ_CAWPMZ010000028.1"/>
</dbReference>
<evidence type="ECO:0000313" key="1">
    <source>
        <dbReference type="EMBL" id="MBE9190248.1"/>
    </source>
</evidence>
<accession>A0ABR9UPN8</accession>
<proteinExistence type="predicted"/>